<reference evidence="1" key="1">
    <citation type="submission" date="2014-11" db="EMBL/GenBank/DDBJ databases">
        <authorList>
            <person name="Amaro Gonzalez C."/>
        </authorList>
    </citation>
    <scope>NUCLEOTIDE SEQUENCE</scope>
</reference>
<dbReference type="EMBL" id="GBXM01050847">
    <property type="protein sequence ID" value="JAH57730.1"/>
    <property type="molecule type" value="Transcribed_RNA"/>
</dbReference>
<organism evidence="1">
    <name type="scientific">Anguilla anguilla</name>
    <name type="common">European freshwater eel</name>
    <name type="synonym">Muraena anguilla</name>
    <dbReference type="NCBI Taxonomy" id="7936"/>
    <lineage>
        <taxon>Eukaryota</taxon>
        <taxon>Metazoa</taxon>
        <taxon>Chordata</taxon>
        <taxon>Craniata</taxon>
        <taxon>Vertebrata</taxon>
        <taxon>Euteleostomi</taxon>
        <taxon>Actinopterygii</taxon>
        <taxon>Neopterygii</taxon>
        <taxon>Teleostei</taxon>
        <taxon>Anguilliformes</taxon>
        <taxon>Anguillidae</taxon>
        <taxon>Anguilla</taxon>
    </lineage>
</organism>
<sequence length="19" mass="2439">MEVGRPKMERKWILRPWPE</sequence>
<protein>
    <submittedName>
        <fullName evidence="1">Uncharacterized protein</fullName>
    </submittedName>
</protein>
<accession>A0A0E9TXT7</accession>
<proteinExistence type="predicted"/>
<evidence type="ECO:0000313" key="1">
    <source>
        <dbReference type="EMBL" id="JAH57730.1"/>
    </source>
</evidence>
<name>A0A0E9TXT7_ANGAN</name>
<reference evidence="1" key="2">
    <citation type="journal article" date="2015" name="Fish Shellfish Immunol.">
        <title>Early steps in the European eel (Anguilla anguilla)-Vibrio vulnificus interaction in the gills: Role of the RtxA13 toxin.</title>
        <authorList>
            <person name="Callol A."/>
            <person name="Pajuelo D."/>
            <person name="Ebbesson L."/>
            <person name="Teles M."/>
            <person name="MacKenzie S."/>
            <person name="Amaro C."/>
        </authorList>
    </citation>
    <scope>NUCLEOTIDE SEQUENCE</scope>
</reference>
<dbReference type="AlphaFoldDB" id="A0A0E9TXT7"/>